<evidence type="ECO:0000313" key="1">
    <source>
        <dbReference type="EMBL" id="QDS77031.1"/>
    </source>
</evidence>
<dbReference type="Proteomes" id="UP000316270">
    <property type="component" value="Chromosome 16"/>
</dbReference>
<organism evidence="1 2">
    <name type="scientific">Venturia effusa</name>
    <dbReference type="NCBI Taxonomy" id="50376"/>
    <lineage>
        <taxon>Eukaryota</taxon>
        <taxon>Fungi</taxon>
        <taxon>Dikarya</taxon>
        <taxon>Ascomycota</taxon>
        <taxon>Pezizomycotina</taxon>
        <taxon>Dothideomycetes</taxon>
        <taxon>Pleosporomycetidae</taxon>
        <taxon>Venturiales</taxon>
        <taxon>Venturiaceae</taxon>
        <taxon>Venturia</taxon>
    </lineage>
</organism>
<evidence type="ECO:0000313" key="2">
    <source>
        <dbReference type="Proteomes" id="UP000316270"/>
    </source>
</evidence>
<dbReference type="AlphaFoldDB" id="A0A517LN39"/>
<sequence>MGSTISKILRGDFWCIIPKRIRSWILSRERKAQAEKEAPFFDKLWPQAQFHRDLQNDPNLPHSMECDVSAEVLMYVSLHRRRMIAEDLDFSGWLFPTRHVPEEVKPLYLRGSASRPSI</sequence>
<gene>
    <name evidence="1" type="ORF">FKW77_006568</name>
</gene>
<dbReference type="EMBL" id="CP042200">
    <property type="protein sequence ID" value="QDS77031.1"/>
    <property type="molecule type" value="Genomic_DNA"/>
</dbReference>
<accession>A0A517LN39</accession>
<name>A0A517LN39_9PEZI</name>
<proteinExistence type="predicted"/>
<keyword evidence="2" id="KW-1185">Reference proteome</keyword>
<protein>
    <submittedName>
        <fullName evidence="1">Uncharacterized protein</fullName>
    </submittedName>
</protein>
<dbReference type="OrthoDB" id="10449336at2759"/>
<reference evidence="1 2" key="1">
    <citation type="submission" date="2019-07" db="EMBL/GenBank/DDBJ databases">
        <title>Finished genome of Venturia effusa.</title>
        <authorList>
            <person name="Young C.A."/>
            <person name="Cox M.P."/>
            <person name="Ganley A.R.D."/>
            <person name="David W.J."/>
        </authorList>
    </citation>
    <scope>NUCLEOTIDE SEQUENCE [LARGE SCALE GENOMIC DNA]</scope>
    <source>
        <strain evidence="2">albino</strain>
    </source>
</reference>